<keyword evidence="4" id="KW-1185">Reference proteome</keyword>
<dbReference type="EMBL" id="JAOVZO020000019">
    <property type="protein sequence ID" value="MDC8014982.1"/>
    <property type="molecule type" value="Genomic_DNA"/>
</dbReference>
<dbReference type="GO" id="GO:0006508">
    <property type="term" value="P:proteolysis"/>
    <property type="evidence" value="ECO:0007669"/>
    <property type="project" value="InterPro"/>
</dbReference>
<proteinExistence type="predicted"/>
<organism evidence="3 4">
    <name type="scientific">Tahibacter soli</name>
    <dbReference type="NCBI Taxonomy" id="2983605"/>
    <lineage>
        <taxon>Bacteria</taxon>
        <taxon>Pseudomonadati</taxon>
        <taxon>Pseudomonadota</taxon>
        <taxon>Gammaproteobacteria</taxon>
        <taxon>Lysobacterales</taxon>
        <taxon>Rhodanobacteraceae</taxon>
        <taxon>Tahibacter</taxon>
    </lineage>
</organism>
<dbReference type="AlphaFoldDB" id="A0A9X4BL56"/>
<sequence length="1231" mass="125594">MKRNSVAWFVGLACAAFGANAGAQASTVHAGAAGDGLWQDVAEASVSRTAQRAIVPSKYRTLSLDNASLARVLASAPKESQQDVRTSDVVLSLPLPDGKYGQFRIVESPIMQDELAAKYPQIRTYLGQGVTDPSATLRFDVTPKGFRAQILSAHGTLYIDPYQNKDTTHYISYDKRDYARTGEPMQCTVKDAHGVALGNEPVEAHAVSPVPAVSSGGTLRTYRLALSATGEYTQFHGGTVADALGGMVTTMNRVNGIYEREVGVRMVLVNNTDLSIYTDGATDPFTNDDGETLLGENQYNLDLLLGSANYDVGHIFSTGGGGIAALGSVCGDGVKANGVTGSGAPTGDAYDVDYVAHEMGHQFGGPHTFNSTVSSCGGGNREPSAAYETGSGITIMAYAGICGSENTQPNSEDYFHRDSLNRILAFVAGDGACSANTATGNTPPTVTATAAYTIPVRTPFTLTATGADADNDALTYIWEEFDLGTATSGGALTDTGNRPLFRSFDPTTSPSRTFPSLRYILNNANVVPATAPLPGTTTPARYTGELLPTTARTMNFRATVRDNRAGGGGTNETTTAVTTVATAGPFAVTAPNTAVSWAAGSAQTVTWSVASTDVAPINTANVAISLSLDGGYTWPVTLAPSVPNNGSANVTIPANTAATSQARVRVSAVGNVYFDISDANFTITAGVNTAPSITVTGPVTVAQGSPAVAADVATVTDTQDAAGALTVALSQVPQEITASVVNNAGTIRVTAQASCSLVAPTSGTKIYPVLLTVTDTAGSTTSSFVNIAAGSNKAPTLGAYADRILTRSASATVVPAAAPADANNNYVGVSVSPTTLPGGGTVSIATDGTVSVTTTASTTYGYYKIRASAADTCGATETREFVAQVTTPEPLLNFRGATVDTGNNLIEPGECNAATVSLQNEGASGATAIASTLTTTTPGVTITQGTSPYANLAAAATGTNTTAYQIGTDPGLACYGTIDLTQTITYSGGGSPRIVNFSLPVGRAAGTNYNFTAATGGTITTTGTLLPGSRADDAVAPLTVPAGFNFSILNTPVTGGSTISVSTNGNIQFVAAGGTEAWGNTPLPAFGSGGGSGVFPVNAPTLFVYWDDIDTSGTGKGVFTELTGTAPNRVWKVEWRAVLVGTSTAVDVAVLFREGSNVFDLVYKNAAAANGSSATIGWQNADHGTALTAHSVNQPVIANGTVLTSGFAPAICTVGPAACAGDLIFKNGFEQ</sequence>
<feature type="domain" description="Peptidase M12B" evidence="2">
    <location>
        <begin position="220"/>
        <end position="427"/>
    </location>
</feature>
<dbReference type="Proteomes" id="UP001139971">
    <property type="component" value="Unassembled WGS sequence"/>
</dbReference>
<keyword evidence="1" id="KW-0732">Signal</keyword>
<dbReference type="Gene3D" id="3.40.390.10">
    <property type="entry name" value="Collagenase (Catalytic Domain)"/>
    <property type="match status" value="1"/>
</dbReference>
<dbReference type="SUPFAM" id="SSF55486">
    <property type="entry name" value="Metalloproteases ('zincins'), catalytic domain"/>
    <property type="match status" value="1"/>
</dbReference>
<evidence type="ECO:0000313" key="3">
    <source>
        <dbReference type="EMBL" id="MDC8014982.1"/>
    </source>
</evidence>
<name>A0A9X4BL56_9GAMM</name>
<feature type="signal peptide" evidence="1">
    <location>
        <begin position="1"/>
        <end position="25"/>
    </location>
</feature>
<dbReference type="InterPro" id="IPR024079">
    <property type="entry name" value="MetalloPept_cat_dom_sf"/>
</dbReference>
<accession>A0A9X4BL56</accession>
<dbReference type="PROSITE" id="PS50215">
    <property type="entry name" value="ADAM_MEPRO"/>
    <property type="match status" value="1"/>
</dbReference>
<protein>
    <submittedName>
        <fullName evidence="3">M12 family metallo-peptidase</fullName>
    </submittedName>
</protein>
<reference evidence="3" key="1">
    <citation type="submission" date="2023-02" db="EMBL/GenBank/DDBJ databases">
        <title>Tahibacter soli sp. nov. isolated from soil.</title>
        <authorList>
            <person name="Baek J.H."/>
            <person name="Lee J.K."/>
            <person name="Choi D.G."/>
            <person name="Jeon C.O."/>
        </authorList>
    </citation>
    <scope>NUCLEOTIDE SEQUENCE</scope>
    <source>
        <strain evidence="3">BL</strain>
    </source>
</reference>
<dbReference type="RefSeq" id="WP_263540782.1">
    <property type="nucleotide sequence ID" value="NZ_JAOVZO020000019.1"/>
</dbReference>
<gene>
    <name evidence="3" type="ORF">OD750_020755</name>
</gene>
<feature type="chain" id="PRO_5040966943" evidence="1">
    <location>
        <begin position="26"/>
        <end position="1231"/>
    </location>
</feature>
<dbReference type="GO" id="GO:0004222">
    <property type="term" value="F:metalloendopeptidase activity"/>
    <property type="evidence" value="ECO:0007669"/>
    <property type="project" value="InterPro"/>
</dbReference>
<dbReference type="Pfam" id="PF13583">
    <property type="entry name" value="Reprolysin_4"/>
    <property type="match status" value="1"/>
</dbReference>
<evidence type="ECO:0000256" key="1">
    <source>
        <dbReference type="SAM" id="SignalP"/>
    </source>
</evidence>
<evidence type="ECO:0000313" key="4">
    <source>
        <dbReference type="Proteomes" id="UP001139971"/>
    </source>
</evidence>
<comment type="caution">
    <text evidence="3">The sequence shown here is derived from an EMBL/GenBank/DDBJ whole genome shotgun (WGS) entry which is preliminary data.</text>
</comment>
<dbReference type="InterPro" id="IPR001590">
    <property type="entry name" value="Peptidase_M12B"/>
</dbReference>
<evidence type="ECO:0000259" key="2">
    <source>
        <dbReference type="PROSITE" id="PS50215"/>
    </source>
</evidence>